<keyword evidence="2" id="KW-1185">Reference proteome</keyword>
<protein>
    <submittedName>
        <fullName evidence="1">Uncharacterized protein</fullName>
    </submittedName>
</protein>
<accession>A0ACB9F3E3</accession>
<reference evidence="2" key="1">
    <citation type="journal article" date="2022" name="Mol. Ecol. Resour.">
        <title>The genomes of chicory, endive, great burdock and yacon provide insights into Asteraceae palaeo-polyploidization history and plant inulin production.</title>
        <authorList>
            <person name="Fan W."/>
            <person name="Wang S."/>
            <person name="Wang H."/>
            <person name="Wang A."/>
            <person name="Jiang F."/>
            <person name="Liu H."/>
            <person name="Zhao H."/>
            <person name="Xu D."/>
            <person name="Zhang Y."/>
        </authorList>
    </citation>
    <scope>NUCLEOTIDE SEQUENCE [LARGE SCALE GENOMIC DNA]</scope>
    <source>
        <strain evidence="2">cv. Punajuju</strain>
    </source>
</reference>
<evidence type="ECO:0000313" key="1">
    <source>
        <dbReference type="EMBL" id="KAI3765764.1"/>
    </source>
</evidence>
<proteinExistence type="predicted"/>
<organism evidence="1 2">
    <name type="scientific">Cichorium intybus</name>
    <name type="common">Chicory</name>
    <dbReference type="NCBI Taxonomy" id="13427"/>
    <lineage>
        <taxon>Eukaryota</taxon>
        <taxon>Viridiplantae</taxon>
        <taxon>Streptophyta</taxon>
        <taxon>Embryophyta</taxon>
        <taxon>Tracheophyta</taxon>
        <taxon>Spermatophyta</taxon>
        <taxon>Magnoliopsida</taxon>
        <taxon>eudicotyledons</taxon>
        <taxon>Gunneridae</taxon>
        <taxon>Pentapetalae</taxon>
        <taxon>asterids</taxon>
        <taxon>campanulids</taxon>
        <taxon>Asterales</taxon>
        <taxon>Asteraceae</taxon>
        <taxon>Cichorioideae</taxon>
        <taxon>Cichorieae</taxon>
        <taxon>Cichoriinae</taxon>
        <taxon>Cichorium</taxon>
    </lineage>
</organism>
<evidence type="ECO:0000313" key="2">
    <source>
        <dbReference type="Proteomes" id="UP001055811"/>
    </source>
</evidence>
<comment type="caution">
    <text evidence="1">The sequence shown here is derived from an EMBL/GenBank/DDBJ whole genome shotgun (WGS) entry which is preliminary data.</text>
</comment>
<gene>
    <name evidence="1" type="ORF">L2E82_15807</name>
</gene>
<reference evidence="1 2" key="2">
    <citation type="journal article" date="2022" name="Mol. Ecol. Resour.">
        <title>The genomes of chicory, endive, great burdock and yacon provide insights into Asteraceae paleo-polyploidization history and plant inulin production.</title>
        <authorList>
            <person name="Fan W."/>
            <person name="Wang S."/>
            <person name="Wang H."/>
            <person name="Wang A."/>
            <person name="Jiang F."/>
            <person name="Liu H."/>
            <person name="Zhao H."/>
            <person name="Xu D."/>
            <person name="Zhang Y."/>
        </authorList>
    </citation>
    <scope>NUCLEOTIDE SEQUENCE [LARGE SCALE GENOMIC DNA]</scope>
    <source>
        <strain evidence="2">cv. Punajuju</strain>
        <tissue evidence="1">Leaves</tissue>
    </source>
</reference>
<name>A0ACB9F3E3_CICIN</name>
<sequence>MYLLPPLTSHRTTVAAADSVVTFFFQQHRQYQQQGYYIISICLVISPSSCISFSLTPSLCARNRCPSYRIAWPELGCPITLDVIASLKHRHYSTTVPINKQS</sequence>
<dbReference type="Proteomes" id="UP001055811">
    <property type="component" value="Linkage Group LG03"/>
</dbReference>
<dbReference type="EMBL" id="CM042011">
    <property type="protein sequence ID" value="KAI3765764.1"/>
    <property type="molecule type" value="Genomic_DNA"/>
</dbReference>